<sequence length="148" mass="16528">MSEEQNPSGLQSHREWALVCCEILSLPHLESLCISVIISEGKSRIPSLCLLIFTRLEEPVVLRAGVTLLPVASDGEPHHDCAKVVFHSSRLWENLQDQPLENSDITLFTDRSSYSVNGKQQMDYAVVRNLELLKAEPVQPLIVPKGLN</sequence>
<evidence type="ECO:0000313" key="1">
    <source>
        <dbReference type="EMBL" id="OPJ89688.1"/>
    </source>
</evidence>
<accession>A0A1V4KZU5</accession>
<keyword evidence="2" id="KW-1185">Reference proteome</keyword>
<dbReference type="Proteomes" id="UP000190648">
    <property type="component" value="Unassembled WGS sequence"/>
</dbReference>
<gene>
    <name evidence="1" type="ORF">AV530_003856</name>
</gene>
<dbReference type="EMBL" id="LSYS01001150">
    <property type="protein sequence ID" value="OPJ89688.1"/>
    <property type="molecule type" value="Genomic_DNA"/>
</dbReference>
<proteinExistence type="predicted"/>
<dbReference type="OrthoDB" id="9537068at2759"/>
<dbReference type="AlphaFoldDB" id="A0A1V4KZU5"/>
<evidence type="ECO:0000313" key="2">
    <source>
        <dbReference type="Proteomes" id="UP000190648"/>
    </source>
</evidence>
<reference evidence="1 2" key="1">
    <citation type="submission" date="2016-02" db="EMBL/GenBank/DDBJ databases">
        <title>Band-tailed pigeon sequencing and assembly.</title>
        <authorList>
            <person name="Soares A.E."/>
            <person name="Novak B.J."/>
            <person name="Rice E.S."/>
            <person name="O'Connell B."/>
            <person name="Chang D."/>
            <person name="Weber S."/>
            <person name="Shapiro B."/>
        </authorList>
    </citation>
    <scope>NUCLEOTIDE SEQUENCE [LARGE SCALE GENOMIC DNA]</scope>
    <source>
        <strain evidence="1">BTP2013</strain>
        <tissue evidence="1">Blood</tissue>
    </source>
</reference>
<dbReference type="Gene3D" id="3.30.420.10">
    <property type="entry name" value="Ribonuclease H-like superfamily/Ribonuclease H"/>
    <property type="match status" value="1"/>
</dbReference>
<dbReference type="GO" id="GO:0003676">
    <property type="term" value="F:nucleic acid binding"/>
    <property type="evidence" value="ECO:0007669"/>
    <property type="project" value="InterPro"/>
</dbReference>
<comment type="caution">
    <text evidence="1">The sequence shown here is derived from an EMBL/GenBank/DDBJ whole genome shotgun (WGS) entry which is preliminary data.</text>
</comment>
<dbReference type="InterPro" id="IPR036397">
    <property type="entry name" value="RNaseH_sf"/>
</dbReference>
<organism evidence="1 2">
    <name type="scientific">Patagioenas fasciata monilis</name>
    <dbReference type="NCBI Taxonomy" id="372326"/>
    <lineage>
        <taxon>Eukaryota</taxon>
        <taxon>Metazoa</taxon>
        <taxon>Chordata</taxon>
        <taxon>Craniata</taxon>
        <taxon>Vertebrata</taxon>
        <taxon>Euteleostomi</taxon>
        <taxon>Archelosauria</taxon>
        <taxon>Archosauria</taxon>
        <taxon>Dinosauria</taxon>
        <taxon>Saurischia</taxon>
        <taxon>Theropoda</taxon>
        <taxon>Coelurosauria</taxon>
        <taxon>Aves</taxon>
        <taxon>Neognathae</taxon>
        <taxon>Neoaves</taxon>
        <taxon>Columbimorphae</taxon>
        <taxon>Columbiformes</taxon>
        <taxon>Columbidae</taxon>
        <taxon>Patagioenas</taxon>
    </lineage>
</organism>
<protein>
    <submittedName>
        <fullName evidence="1">Uncharacterized protein</fullName>
    </submittedName>
</protein>
<name>A0A1V4KZU5_PATFA</name>